<evidence type="ECO:0000313" key="2">
    <source>
        <dbReference type="EMBL" id="KAB1269173.1"/>
    </source>
</evidence>
<evidence type="ECO:0000256" key="1">
    <source>
        <dbReference type="SAM" id="MobiDB-lite"/>
    </source>
</evidence>
<gene>
    <name evidence="2" type="ORF">Cadr_000013868</name>
</gene>
<name>A0A5N4DDC5_CAMDR</name>
<comment type="caution">
    <text evidence="2">The sequence shown here is derived from an EMBL/GenBank/DDBJ whole genome shotgun (WGS) entry which is preliminary data.</text>
</comment>
<keyword evidence="3" id="KW-1185">Reference proteome</keyword>
<feature type="compositionally biased region" description="Basic and acidic residues" evidence="1">
    <location>
        <begin position="111"/>
        <end position="120"/>
    </location>
</feature>
<organism evidence="2 3">
    <name type="scientific">Camelus dromedarius</name>
    <name type="common">Dromedary</name>
    <name type="synonym">Arabian camel</name>
    <dbReference type="NCBI Taxonomy" id="9838"/>
    <lineage>
        <taxon>Eukaryota</taxon>
        <taxon>Metazoa</taxon>
        <taxon>Chordata</taxon>
        <taxon>Craniata</taxon>
        <taxon>Vertebrata</taxon>
        <taxon>Euteleostomi</taxon>
        <taxon>Mammalia</taxon>
        <taxon>Eutheria</taxon>
        <taxon>Laurasiatheria</taxon>
        <taxon>Artiodactyla</taxon>
        <taxon>Tylopoda</taxon>
        <taxon>Camelidae</taxon>
        <taxon>Camelus</taxon>
    </lineage>
</organism>
<accession>A0A5N4DDC5</accession>
<evidence type="ECO:0000313" key="3">
    <source>
        <dbReference type="Proteomes" id="UP000299084"/>
    </source>
</evidence>
<protein>
    <submittedName>
        <fullName evidence="2">Uncharacterized protein</fullName>
    </submittedName>
</protein>
<proteinExistence type="predicted"/>
<reference evidence="2 3" key="1">
    <citation type="journal article" date="2019" name="Mol. Ecol. Resour.">
        <title>Improving Illumina assemblies with Hi-C and long reads: an example with the North African dromedary.</title>
        <authorList>
            <person name="Elbers J.P."/>
            <person name="Rogers M.F."/>
            <person name="Perelman P.L."/>
            <person name="Proskuryakova A.A."/>
            <person name="Serdyukova N.A."/>
            <person name="Johnson W.E."/>
            <person name="Horin P."/>
            <person name="Corander J."/>
            <person name="Murphy D."/>
            <person name="Burger P.A."/>
        </authorList>
    </citation>
    <scope>NUCLEOTIDE SEQUENCE [LARGE SCALE GENOMIC DNA]</scope>
    <source>
        <strain evidence="2">Drom800</strain>
        <tissue evidence="2">Blood</tissue>
    </source>
</reference>
<sequence length="233" mass="24903">MPLGTRASTDTWSFSAPGLRGLVGSMGSWELRARGSGPQIGPSSWECLAFVLQSKAVFTCFSPCDGWRKIRRDQNMCVEGVAKPRSCPSVQGPHLGQEEELNWVRVRRSKADLRDTDRAHSSSRNPDSLGPRGGPGAACSHVSPWPGHSGPAGDSATCQLSARPGEPAALDAGPDCRGCVPGPGCDRLCCQPLLVPGRAGACEHGHACWKQSRWDPGRNRRQVLLDGSQLQVQ</sequence>
<feature type="region of interest" description="Disordered" evidence="1">
    <location>
        <begin position="111"/>
        <end position="156"/>
    </location>
</feature>
<dbReference type="Proteomes" id="UP000299084">
    <property type="component" value="Unassembled WGS sequence"/>
</dbReference>
<dbReference type="EMBL" id="JWIN03000013">
    <property type="protein sequence ID" value="KAB1269173.1"/>
    <property type="molecule type" value="Genomic_DNA"/>
</dbReference>
<dbReference type="AlphaFoldDB" id="A0A5N4DDC5"/>